<comment type="caution">
    <text evidence="3">Lacks conserved residue(s) required for the propagation of feature annotation.</text>
</comment>
<comment type="caution">
    <text evidence="4">The sequence shown here is derived from an EMBL/GenBank/DDBJ whole genome shotgun (WGS) entry which is preliminary data.</text>
</comment>
<dbReference type="Proteomes" id="UP001346149">
    <property type="component" value="Unassembled WGS sequence"/>
</dbReference>
<keyword evidence="5" id="KW-1185">Reference proteome</keyword>
<feature type="region of interest" description="Leucine repeat II (LRII)" evidence="3">
    <location>
        <begin position="288"/>
        <end position="320"/>
    </location>
</feature>
<feature type="region of interest" description="SAW" evidence="3">
    <location>
        <begin position="426"/>
        <end position="501"/>
    </location>
</feature>
<dbReference type="PANTHER" id="PTHR31636">
    <property type="entry name" value="OSJNBA0084A10.13 PROTEIN-RELATED"/>
    <property type="match status" value="1"/>
</dbReference>
<sequence length="501" mass="56672">MRAFHEIESPGTIIGSYHQSLQKLGHCCSFRFPLTDMSAHKFSTPETTLSFEACNGQFYTLESSADIPYSNNPVQDSSSSVSRHFSDYDSPRSVSSFASSMNLCTSGDCLSISRGVRRNLNTQVIPAFDLKQGLIACARSLSDFDISTAISIMGIIEKMVSISGDPIQRLGAYLLEGLRARMESSGNLIYKKLQCDEPTGPELMTSMQALYQICPYWKFAYTSANSVIQEAVKNEPMIHIIDFQIAQGGQWVPFIKSVSSWREKPLKIRITGIDDSQSAIARGGGLEIIGQRLSIVAEMCDIPFKFHGVSMMDHEVRPEHLRVLPGEAVVVNLPYVLHHVPDESVSTENYRDRLLRLVRGLSPRVVTLTEQESNTNTSPFYTRFLETLDYYNAMFESIDVARPRGDPQRIKAEQNCVARDIVNMVACEGPERVERHELLGKWRLRFSMAGFRQSRLNRSVTDNVLDMLRGEYSHEYQIEEKDGAVYLHWRKRAMVTFSAWR</sequence>
<name>A0AAN7RP43_TRANT</name>
<dbReference type="AlphaFoldDB" id="A0AAN7RP43"/>
<protein>
    <recommendedName>
        <fullName evidence="6">Scarecrow-like protein 13</fullName>
    </recommendedName>
</protein>
<evidence type="ECO:0000256" key="1">
    <source>
        <dbReference type="ARBA" id="ARBA00023015"/>
    </source>
</evidence>
<evidence type="ECO:0000313" key="5">
    <source>
        <dbReference type="Proteomes" id="UP001346149"/>
    </source>
</evidence>
<feature type="region of interest" description="VHIID" evidence="3">
    <location>
        <begin position="207"/>
        <end position="272"/>
    </location>
</feature>
<comment type="similarity">
    <text evidence="3">Belongs to the GRAS family.</text>
</comment>
<dbReference type="InterPro" id="IPR005202">
    <property type="entry name" value="TF_GRAS"/>
</dbReference>
<feature type="short sequence motif" description="VHIID" evidence="3">
    <location>
        <begin position="238"/>
        <end position="242"/>
    </location>
</feature>
<evidence type="ECO:0008006" key="6">
    <source>
        <dbReference type="Google" id="ProtNLM"/>
    </source>
</evidence>
<organism evidence="4 5">
    <name type="scientific">Trapa natans</name>
    <name type="common">Water chestnut</name>
    <dbReference type="NCBI Taxonomy" id="22666"/>
    <lineage>
        <taxon>Eukaryota</taxon>
        <taxon>Viridiplantae</taxon>
        <taxon>Streptophyta</taxon>
        <taxon>Embryophyta</taxon>
        <taxon>Tracheophyta</taxon>
        <taxon>Spermatophyta</taxon>
        <taxon>Magnoliopsida</taxon>
        <taxon>eudicotyledons</taxon>
        <taxon>Gunneridae</taxon>
        <taxon>Pentapetalae</taxon>
        <taxon>rosids</taxon>
        <taxon>malvids</taxon>
        <taxon>Myrtales</taxon>
        <taxon>Lythraceae</taxon>
        <taxon>Trapa</taxon>
    </lineage>
</organism>
<evidence type="ECO:0000256" key="2">
    <source>
        <dbReference type="ARBA" id="ARBA00023163"/>
    </source>
</evidence>
<keyword evidence="1" id="KW-0805">Transcription regulation</keyword>
<dbReference type="EMBL" id="JAXQNO010000001">
    <property type="protein sequence ID" value="KAK4804946.1"/>
    <property type="molecule type" value="Genomic_DNA"/>
</dbReference>
<keyword evidence="2" id="KW-0804">Transcription</keyword>
<dbReference type="PROSITE" id="PS50985">
    <property type="entry name" value="GRAS"/>
    <property type="match status" value="1"/>
</dbReference>
<gene>
    <name evidence="4" type="ORF">SAY86_004763</name>
</gene>
<dbReference type="Pfam" id="PF03514">
    <property type="entry name" value="GRAS"/>
    <property type="match status" value="1"/>
</dbReference>
<evidence type="ECO:0000313" key="4">
    <source>
        <dbReference type="EMBL" id="KAK4804946.1"/>
    </source>
</evidence>
<feature type="region of interest" description="Leucine repeat I (LRI)" evidence="3">
    <location>
        <begin position="128"/>
        <end position="188"/>
    </location>
</feature>
<accession>A0AAN7RP43</accession>
<reference evidence="4 5" key="1">
    <citation type="journal article" date="2023" name="Hortic Res">
        <title>Pangenome of water caltrop reveals structural variations and asymmetric subgenome divergence after allopolyploidization.</title>
        <authorList>
            <person name="Zhang X."/>
            <person name="Chen Y."/>
            <person name="Wang L."/>
            <person name="Yuan Y."/>
            <person name="Fang M."/>
            <person name="Shi L."/>
            <person name="Lu R."/>
            <person name="Comes H.P."/>
            <person name="Ma Y."/>
            <person name="Chen Y."/>
            <person name="Huang G."/>
            <person name="Zhou Y."/>
            <person name="Zheng Z."/>
            <person name="Qiu Y."/>
        </authorList>
    </citation>
    <scope>NUCLEOTIDE SEQUENCE [LARGE SCALE GENOMIC DNA]</scope>
    <source>
        <strain evidence="4">F231</strain>
    </source>
</reference>
<proteinExistence type="inferred from homology"/>
<evidence type="ECO:0000256" key="3">
    <source>
        <dbReference type="PROSITE-ProRule" id="PRU01191"/>
    </source>
</evidence>